<reference evidence="1 2" key="1">
    <citation type="submission" date="2015-08" db="EMBL/GenBank/DDBJ databases">
        <title>Emmonsia species relationships and genome sequence.</title>
        <authorList>
            <person name="Cuomo C.A."/>
            <person name="Schwartz I.S."/>
            <person name="Kenyon C."/>
            <person name="De Hoog G.S."/>
            <person name="Govender N.P."/>
            <person name="Botha A."/>
            <person name="Moreno L."/>
            <person name="De Vries M."/>
            <person name="Munoz J.F."/>
            <person name="Stielow J.B."/>
        </authorList>
    </citation>
    <scope>NUCLEOTIDE SEQUENCE [LARGE SCALE GENOMIC DNA]</scope>
    <source>
        <strain evidence="1 2">EI222</strain>
    </source>
</reference>
<protein>
    <submittedName>
        <fullName evidence="1">Uncharacterized protein</fullName>
    </submittedName>
</protein>
<organism evidence="1 2">
    <name type="scientific">Blastomyces percursus</name>
    <dbReference type="NCBI Taxonomy" id="1658174"/>
    <lineage>
        <taxon>Eukaryota</taxon>
        <taxon>Fungi</taxon>
        <taxon>Dikarya</taxon>
        <taxon>Ascomycota</taxon>
        <taxon>Pezizomycotina</taxon>
        <taxon>Eurotiomycetes</taxon>
        <taxon>Eurotiomycetidae</taxon>
        <taxon>Onygenales</taxon>
        <taxon>Ajellomycetaceae</taxon>
        <taxon>Blastomyces</taxon>
    </lineage>
</organism>
<accession>A0A1J9RCC5</accession>
<keyword evidence="2" id="KW-1185">Reference proteome</keyword>
<dbReference type="Proteomes" id="UP000242791">
    <property type="component" value="Unassembled WGS sequence"/>
</dbReference>
<name>A0A1J9RCC5_9EURO</name>
<proteinExistence type="predicted"/>
<dbReference type="VEuPathDB" id="FungiDB:ACJ73_02989"/>
<evidence type="ECO:0000313" key="2">
    <source>
        <dbReference type="Proteomes" id="UP000242791"/>
    </source>
</evidence>
<comment type="caution">
    <text evidence="1">The sequence shown here is derived from an EMBL/GenBank/DDBJ whole genome shotgun (WGS) entry which is preliminary data.</text>
</comment>
<dbReference type="AlphaFoldDB" id="A0A1J9RCC5"/>
<evidence type="ECO:0000313" key="1">
    <source>
        <dbReference type="EMBL" id="OJD25636.1"/>
    </source>
</evidence>
<gene>
    <name evidence="1" type="ORF">ACJ73_02989</name>
</gene>
<sequence>MAWKRFAINQAKEVMGGLNDAFIQYCIAQRECLVYRTTGFMNEATSVMDRAPGLGQPPVAANKKAYAGFGQSAI</sequence>
<dbReference type="EMBL" id="LGTZ01000341">
    <property type="protein sequence ID" value="OJD25636.1"/>
    <property type="molecule type" value="Genomic_DNA"/>
</dbReference>